<dbReference type="PANTHER" id="PTHR21621">
    <property type="entry name" value="RIBOSOMAL PROTEIN S6 MODIFICATION PROTEIN"/>
    <property type="match status" value="1"/>
</dbReference>
<protein>
    <recommendedName>
        <fullName evidence="1">ATP-grasp domain-containing protein</fullName>
    </recommendedName>
</protein>
<name>A0A382KIE9_9ZZZZ</name>
<evidence type="ECO:0000259" key="1">
    <source>
        <dbReference type="PROSITE" id="PS50975"/>
    </source>
</evidence>
<organism evidence="2">
    <name type="scientific">marine metagenome</name>
    <dbReference type="NCBI Taxonomy" id="408172"/>
    <lineage>
        <taxon>unclassified sequences</taxon>
        <taxon>metagenomes</taxon>
        <taxon>ecological metagenomes</taxon>
    </lineage>
</organism>
<feature type="non-terminal residue" evidence="2">
    <location>
        <position position="1"/>
    </location>
</feature>
<sequence length="60" mass="6317">KAAKALGLSVAGVDILRSKRGPLVLEVNSSPGIQSLDQTLEINVAEQIIIFCESQIGIRG</sequence>
<dbReference type="PANTHER" id="PTHR21621:SF7">
    <property type="entry name" value="RIBOSOMAL PROTEIN BS6--L-GLUTAMATE LIGASE"/>
    <property type="match status" value="1"/>
</dbReference>
<dbReference type="GO" id="GO:0005524">
    <property type="term" value="F:ATP binding"/>
    <property type="evidence" value="ECO:0007669"/>
    <property type="project" value="InterPro"/>
</dbReference>
<dbReference type="Gene3D" id="3.30.470.20">
    <property type="entry name" value="ATP-grasp fold, B domain"/>
    <property type="match status" value="1"/>
</dbReference>
<dbReference type="AlphaFoldDB" id="A0A382KIE9"/>
<reference evidence="2" key="1">
    <citation type="submission" date="2018-05" db="EMBL/GenBank/DDBJ databases">
        <authorList>
            <person name="Lanie J.A."/>
            <person name="Ng W.-L."/>
            <person name="Kazmierczak K.M."/>
            <person name="Andrzejewski T.M."/>
            <person name="Davidsen T.M."/>
            <person name="Wayne K.J."/>
            <person name="Tettelin H."/>
            <person name="Glass J.I."/>
            <person name="Rusch D."/>
            <person name="Podicherti R."/>
            <person name="Tsui H.-C.T."/>
            <person name="Winkler M.E."/>
        </authorList>
    </citation>
    <scope>NUCLEOTIDE SEQUENCE</scope>
</reference>
<evidence type="ECO:0000313" key="2">
    <source>
        <dbReference type="EMBL" id="SVC23365.1"/>
    </source>
</evidence>
<dbReference type="GO" id="GO:0009432">
    <property type="term" value="P:SOS response"/>
    <property type="evidence" value="ECO:0007669"/>
    <property type="project" value="TreeGrafter"/>
</dbReference>
<gene>
    <name evidence="2" type="ORF">METZ01_LOCUS276219</name>
</gene>
<dbReference type="Pfam" id="PF08443">
    <property type="entry name" value="RimK"/>
    <property type="match status" value="1"/>
</dbReference>
<dbReference type="InterPro" id="IPR013651">
    <property type="entry name" value="ATP-grasp_RimK-type"/>
</dbReference>
<accession>A0A382KIE9</accession>
<dbReference type="GO" id="GO:0005737">
    <property type="term" value="C:cytoplasm"/>
    <property type="evidence" value="ECO:0007669"/>
    <property type="project" value="TreeGrafter"/>
</dbReference>
<dbReference type="EMBL" id="UINC01080435">
    <property type="protein sequence ID" value="SVC23365.1"/>
    <property type="molecule type" value="Genomic_DNA"/>
</dbReference>
<dbReference type="SUPFAM" id="SSF56059">
    <property type="entry name" value="Glutathione synthetase ATP-binding domain-like"/>
    <property type="match status" value="1"/>
</dbReference>
<proteinExistence type="predicted"/>
<dbReference type="InterPro" id="IPR011761">
    <property type="entry name" value="ATP-grasp"/>
</dbReference>
<dbReference type="GO" id="GO:0046872">
    <property type="term" value="F:metal ion binding"/>
    <property type="evidence" value="ECO:0007669"/>
    <property type="project" value="InterPro"/>
</dbReference>
<dbReference type="PROSITE" id="PS50975">
    <property type="entry name" value="ATP_GRASP"/>
    <property type="match status" value="1"/>
</dbReference>
<feature type="domain" description="ATP-grasp" evidence="1">
    <location>
        <begin position="1"/>
        <end position="53"/>
    </location>
</feature>
<dbReference type="GO" id="GO:0018169">
    <property type="term" value="F:ribosomal S6-glutamic acid ligase activity"/>
    <property type="evidence" value="ECO:0007669"/>
    <property type="project" value="TreeGrafter"/>
</dbReference>